<dbReference type="GO" id="GO:0003677">
    <property type="term" value="F:DNA binding"/>
    <property type="evidence" value="ECO:0007669"/>
    <property type="project" value="InterPro"/>
</dbReference>
<dbReference type="SMART" id="SM00530">
    <property type="entry name" value="HTH_XRE"/>
    <property type="match status" value="1"/>
</dbReference>
<organism evidence="2">
    <name type="scientific">bioreactor metagenome</name>
    <dbReference type="NCBI Taxonomy" id="1076179"/>
    <lineage>
        <taxon>unclassified sequences</taxon>
        <taxon>metagenomes</taxon>
        <taxon>ecological metagenomes</taxon>
    </lineage>
</organism>
<name>A0A644UPX3_9ZZZZ</name>
<dbReference type="CDD" id="cd00093">
    <property type="entry name" value="HTH_XRE"/>
    <property type="match status" value="1"/>
</dbReference>
<proteinExistence type="predicted"/>
<feature type="domain" description="HTH cro/C1-type" evidence="1">
    <location>
        <begin position="20"/>
        <end position="77"/>
    </location>
</feature>
<dbReference type="SUPFAM" id="SSF47413">
    <property type="entry name" value="lambda repressor-like DNA-binding domains"/>
    <property type="match status" value="1"/>
</dbReference>
<dbReference type="InterPro" id="IPR001387">
    <property type="entry name" value="Cro/C1-type_HTH"/>
</dbReference>
<dbReference type="AlphaFoldDB" id="A0A644UPX3"/>
<comment type="caution">
    <text evidence="2">The sequence shown here is derived from an EMBL/GenBank/DDBJ whole genome shotgun (WGS) entry which is preliminary data.</text>
</comment>
<gene>
    <name evidence="2" type="ORF">SDC9_26714</name>
</gene>
<protein>
    <recommendedName>
        <fullName evidence="1">HTH cro/C1-type domain-containing protein</fullName>
    </recommendedName>
</protein>
<sequence length="85" mass="9973">MFILFEENPELFLDEIVKNVKKERIQRKISQLKLANILDFSSPNYIAKIETRKHGSSYNLIHLCKIAKAFDIEVVELLPQKKKKS</sequence>
<reference evidence="2" key="1">
    <citation type="submission" date="2019-08" db="EMBL/GenBank/DDBJ databases">
        <authorList>
            <person name="Kucharzyk K."/>
            <person name="Murdoch R.W."/>
            <person name="Higgins S."/>
            <person name="Loffler F."/>
        </authorList>
    </citation>
    <scope>NUCLEOTIDE SEQUENCE</scope>
</reference>
<evidence type="ECO:0000313" key="2">
    <source>
        <dbReference type="EMBL" id="MPL80812.1"/>
    </source>
</evidence>
<dbReference type="EMBL" id="VSSQ01000142">
    <property type="protein sequence ID" value="MPL80812.1"/>
    <property type="molecule type" value="Genomic_DNA"/>
</dbReference>
<dbReference type="PROSITE" id="PS50943">
    <property type="entry name" value="HTH_CROC1"/>
    <property type="match status" value="1"/>
</dbReference>
<evidence type="ECO:0000259" key="1">
    <source>
        <dbReference type="PROSITE" id="PS50943"/>
    </source>
</evidence>
<accession>A0A644UPX3</accession>
<dbReference type="InterPro" id="IPR010982">
    <property type="entry name" value="Lambda_DNA-bd_dom_sf"/>
</dbReference>
<dbReference type="Pfam" id="PF01381">
    <property type="entry name" value="HTH_3"/>
    <property type="match status" value="1"/>
</dbReference>
<dbReference type="Gene3D" id="1.10.260.40">
    <property type="entry name" value="lambda repressor-like DNA-binding domains"/>
    <property type="match status" value="1"/>
</dbReference>